<comment type="similarity">
    <text evidence="7">Belongs to the lyase 1 family. Argininosuccinate lyase subfamily.</text>
</comment>
<dbReference type="Gene3D" id="1.10.40.30">
    <property type="entry name" value="Fumarase/aspartase (C-terminal domain)"/>
    <property type="match status" value="1"/>
</dbReference>
<evidence type="ECO:0000259" key="9">
    <source>
        <dbReference type="Pfam" id="PF14698"/>
    </source>
</evidence>
<dbReference type="FunFam" id="1.10.275.10:FF:000002">
    <property type="entry name" value="Argininosuccinate lyase"/>
    <property type="match status" value="1"/>
</dbReference>
<dbReference type="InterPro" id="IPR020557">
    <property type="entry name" value="Fumarate_lyase_CS"/>
</dbReference>
<dbReference type="FunFam" id="1.10.40.30:FF:000001">
    <property type="entry name" value="Argininosuccinate lyase"/>
    <property type="match status" value="1"/>
</dbReference>
<dbReference type="GO" id="GO:0042450">
    <property type="term" value="P:L-arginine biosynthetic process via ornithine"/>
    <property type="evidence" value="ECO:0007669"/>
    <property type="project" value="UniProtKB-UniRule"/>
</dbReference>
<evidence type="ECO:0000256" key="6">
    <source>
        <dbReference type="ARBA" id="ARBA00023239"/>
    </source>
</evidence>
<gene>
    <name evidence="7 10" type="primary">argH</name>
    <name evidence="10" type="ORF">ENO47_03800</name>
</gene>
<dbReference type="UniPathway" id="UPA00068">
    <property type="reaction ID" value="UER00114"/>
</dbReference>
<comment type="caution">
    <text evidence="10">The sequence shown here is derived from an EMBL/GenBank/DDBJ whole genome shotgun (WGS) entry which is preliminary data.</text>
</comment>
<evidence type="ECO:0000256" key="3">
    <source>
        <dbReference type="ARBA" id="ARBA00012338"/>
    </source>
</evidence>
<proteinExistence type="inferred from homology"/>
<dbReference type="Pfam" id="PF00206">
    <property type="entry name" value="Lyase_1"/>
    <property type="match status" value="1"/>
</dbReference>
<dbReference type="PRINTS" id="PR00149">
    <property type="entry name" value="FUMRATELYASE"/>
</dbReference>
<dbReference type="InterPro" id="IPR029419">
    <property type="entry name" value="Arg_succ_lyase_C"/>
</dbReference>
<dbReference type="GO" id="GO:0004056">
    <property type="term" value="F:argininosuccinate lyase activity"/>
    <property type="evidence" value="ECO:0007669"/>
    <property type="project" value="UniProtKB-UniRule"/>
</dbReference>
<dbReference type="GO" id="GO:0005829">
    <property type="term" value="C:cytosol"/>
    <property type="evidence" value="ECO:0007669"/>
    <property type="project" value="TreeGrafter"/>
</dbReference>
<evidence type="ECO:0000313" key="10">
    <source>
        <dbReference type="EMBL" id="HEW45779.1"/>
    </source>
</evidence>
<dbReference type="SUPFAM" id="SSF48557">
    <property type="entry name" value="L-aspartase-like"/>
    <property type="match status" value="1"/>
</dbReference>
<dbReference type="NCBIfam" id="TIGR00838">
    <property type="entry name" value="argH"/>
    <property type="match status" value="1"/>
</dbReference>
<feature type="domain" description="Argininosuccinate lyase C-terminal" evidence="9">
    <location>
        <begin position="363"/>
        <end position="429"/>
    </location>
</feature>
<reference evidence="10" key="1">
    <citation type="journal article" date="2020" name="mSystems">
        <title>Genome- and Community-Level Interaction Insights into Carbon Utilization and Element Cycling Functions of Hydrothermarchaeota in Hydrothermal Sediment.</title>
        <authorList>
            <person name="Zhou Z."/>
            <person name="Liu Y."/>
            <person name="Xu W."/>
            <person name="Pan J."/>
            <person name="Luo Z.H."/>
            <person name="Li M."/>
        </authorList>
    </citation>
    <scope>NUCLEOTIDE SEQUENCE [LARGE SCALE GENOMIC DNA]</scope>
    <source>
        <strain evidence="10">SpSt-132</strain>
    </source>
</reference>
<dbReference type="Gene3D" id="1.20.200.10">
    <property type="entry name" value="Fumarase/aspartase (Central domain)"/>
    <property type="match status" value="1"/>
</dbReference>
<comment type="catalytic activity">
    <reaction evidence="1 7">
        <text>2-(N(omega)-L-arginino)succinate = fumarate + L-arginine</text>
        <dbReference type="Rhea" id="RHEA:24020"/>
        <dbReference type="ChEBI" id="CHEBI:29806"/>
        <dbReference type="ChEBI" id="CHEBI:32682"/>
        <dbReference type="ChEBI" id="CHEBI:57472"/>
        <dbReference type="EC" id="4.3.2.1"/>
    </reaction>
</comment>
<protein>
    <recommendedName>
        <fullName evidence="3 7">Argininosuccinate lyase</fullName>
        <shortName evidence="7">ASAL</shortName>
        <ecNumber evidence="3 7">4.3.2.1</ecNumber>
    </recommendedName>
    <alternativeName>
        <fullName evidence="7">Arginosuccinase</fullName>
    </alternativeName>
</protein>
<dbReference type="InterPro" id="IPR009049">
    <property type="entry name" value="Argininosuccinate_lyase"/>
</dbReference>
<keyword evidence="7" id="KW-0963">Cytoplasm</keyword>
<dbReference type="InterPro" id="IPR024083">
    <property type="entry name" value="Fumarase/histidase_N"/>
</dbReference>
<dbReference type="HAMAP" id="MF_00006">
    <property type="entry name" value="Arg_succ_lyase"/>
    <property type="match status" value="1"/>
</dbReference>
<evidence type="ECO:0000256" key="7">
    <source>
        <dbReference type="HAMAP-Rule" id="MF_00006"/>
    </source>
</evidence>
<dbReference type="AlphaFoldDB" id="A0A7C2V9Z6"/>
<accession>A0A7C2V9Z6</accession>
<keyword evidence="4 7" id="KW-0055">Arginine biosynthesis</keyword>
<sequence length="457" mass="52329">MQKPWEGRFKERTEEFVERFTQSVSFDKELAPWDIRQSIAHVKTLLKAGLLKEEEAQRLIEGLEAIKKEILEGSFEFKEELEDVHMNIEAELINRLGDLGGKLHTARSRNDQVATDEKLYIKDKLLEVIKALRELRKSLARLAENSLEFVMPSYTHLQRAQPIRLSHYFLAYREIFLSDEQRFLLAYRSSDFLPLGSGAVAGLDFPLDRFYTAELLGFGRVCRNSMQATADRDFILDVLYACTVCGMHLSRLSEDLILWSTEEFGFVDLPDRLCTGSSIMPQKKNPDVLELIRGKTGRLYGNLISLLTTLKGLPMAYNRDLQEDKEPLFDSLKTIRDCLEGMRLVLEGMSIRPERLKEASGGFTLMTDLANYLVMKGLPFRKAHKVAGSITAYLLEKGKRPEELTLEELKEFSNLYEEDVLEILSAENVADRRKTFGGTAKEDLLKRIEVAKREEGL</sequence>
<dbReference type="EC" id="4.3.2.1" evidence="3 7"/>
<dbReference type="PRINTS" id="PR00145">
    <property type="entry name" value="ARGSUCLYASE"/>
</dbReference>
<evidence type="ECO:0000256" key="1">
    <source>
        <dbReference type="ARBA" id="ARBA00000985"/>
    </source>
</evidence>
<keyword evidence="6 7" id="KW-0456">Lyase</keyword>
<feature type="domain" description="Fumarate lyase N-terminal" evidence="8">
    <location>
        <begin position="7"/>
        <end position="301"/>
    </location>
</feature>
<dbReference type="PANTHER" id="PTHR43814:SF1">
    <property type="entry name" value="ARGININOSUCCINATE LYASE"/>
    <property type="match status" value="1"/>
</dbReference>
<evidence type="ECO:0000256" key="2">
    <source>
        <dbReference type="ARBA" id="ARBA00004941"/>
    </source>
</evidence>
<evidence type="ECO:0000256" key="5">
    <source>
        <dbReference type="ARBA" id="ARBA00022605"/>
    </source>
</evidence>
<dbReference type="CDD" id="cd01359">
    <property type="entry name" value="Argininosuccinate_lyase"/>
    <property type="match status" value="1"/>
</dbReference>
<dbReference type="FunFam" id="1.20.200.10:FF:000015">
    <property type="entry name" value="argininosuccinate lyase isoform X2"/>
    <property type="match status" value="1"/>
</dbReference>
<dbReference type="Gene3D" id="1.10.275.10">
    <property type="entry name" value="Fumarase/aspartase (N-terminal domain)"/>
    <property type="match status" value="1"/>
</dbReference>
<dbReference type="InterPro" id="IPR000362">
    <property type="entry name" value="Fumarate_lyase_fam"/>
</dbReference>
<name>A0A7C2V9Z6_9AQUI</name>
<evidence type="ECO:0000259" key="8">
    <source>
        <dbReference type="Pfam" id="PF00206"/>
    </source>
</evidence>
<dbReference type="InterPro" id="IPR022761">
    <property type="entry name" value="Fumarate_lyase_N"/>
</dbReference>
<dbReference type="InterPro" id="IPR008948">
    <property type="entry name" value="L-Aspartase-like"/>
</dbReference>
<dbReference type="EMBL" id="DSFP01000033">
    <property type="protein sequence ID" value="HEW45779.1"/>
    <property type="molecule type" value="Genomic_DNA"/>
</dbReference>
<dbReference type="PANTHER" id="PTHR43814">
    <property type="entry name" value="ARGININOSUCCINATE LYASE"/>
    <property type="match status" value="1"/>
</dbReference>
<keyword evidence="5 7" id="KW-0028">Amino-acid biosynthesis</keyword>
<comment type="pathway">
    <text evidence="2 7">Amino-acid biosynthesis; L-arginine biosynthesis; L-arginine from L-ornithine and carbamoyl phosphate: step 3/3.</text>
</comment>
<dbReference type="PROSITE" id="PS00163">
    <property type="entry name" value="FUMARATE_LYASES"/>
    <property type="match status" value="1"/>
</dbReference>
<dbReference type="Pfam" id="PF14698">
    <property type="entry name" value="ASL_C2"/>
    <property type="match status" value="1"/>
</dbReference>
<organism evidence="10">
    <name type="scientific">Hydrogenobacter sp</name>
    <dbReference type="NCBI Taxonomy" id="2152829"/>
    <lineage>
        <taxon>Bacteria</taxon>
        <taxon>Pseudomonadati</taxon>
        <taxon>Aquificota</taxon>
        <taxon>Aquificia</taxon>
        <taxon>Aquificales</taxon>
        <taxon>Aquificaceae</taxon>
        <taxon>Hydrogenobacter</taxon>
    </lineage>
</organism>
<comment type="subcellular location">
    <subcellularLocation>
        <location evidence="7">Cytoplasm</location>
    </subcellularLocation>
</comment>
<evidence type="ECO:0000256" key="4">
    <source>
        <dbReference type="ARBA" id="ARBA00022571"/>
    </source>
</evidence>